<evidence type="ECO:0000256" key="11">
    <source>
        <dbReference type="ARBA" id="ARBA00022692"/>
    </source>
</evidence>
<evidence type="ECO:0000313" key="26">
    <source>
        <dbReference type="Proteomes" id="UP001204445"/>
    </source>
</evidence>
<evidence type="ECO:0000256" key="1">
    <source>
        <dbReference type="ARBA" id="ARBA00001698"/>
    </source>
</evidence>
<comment type="catalytic activity">
    <reaction evidence="1">
        <text>a 1,2-diacyl-sn-glycero-3-phosphate + CTP + H(+) = a CDP-1,2-diacyl-sn-glycerol + diphosphate</text>
        <dbReference type="Rhea" id="RHEA:16229"/>
        <dbReference type="ChEBI" id="CHEBI:15378"/>
        <dbReference type="ChEBI" id="CHEBI:33019"/>
        <dbReference type="ChEBI" id="CHEBI:37563"/>
        <dbReference type="ChEBI" id="CHEBI:58332"/>
        <dbReference type="ChEBI" id="CHEBI:58608"/>
        <dbReference type="EC" id="2.7.7.41"/>
    </reaction>
</comment>
<dbReference type="Pfam" id="PF01148">
    <property type="entry name" value="CTP_transf_1"/>
    <property type="match status" value="1"/>
</dbReference>
<keyword evidence="8" id="KW-1003">Cell membrane</keyword>
<dbReference type="Proteomes" id="UP001204445">
    <property type="component" value="Unassembled WGS sequence"/>
</dbReference>
<dbReference type="AlphaFoldDB" id="A0AAE3HLB3"/>
<sequence>MLKQRIITAICLILPVVAAVLWLPTGWLVWPLALIAALTAWEWTGLYRNSRGVRWLYSIAAAMLVVAGFVLLPASILGSIVLIGAVAWLLAPLLLVAYERGTWQRQPRSALMAVAGLLLLLPAWLGLLALHQYAVGGSGWVLFLFVLIWGADSAAYFAGRRWGRRRLAPRISPGKTLAGLTGALLSGVLLALLTAVFWQPGAAMTLGLLALTLITVIISVVGDLVESLCKRQAGVKDSGNLLPGHGGLLDRIDSMMAATPVFVTGLWLLGVVQ</sequence>
<feature type="transmembrane region" description="Helical" evidence="24">
    <location>
        <begin position="28"/>
        <end position="48"/>
    </location>
</feature>
<keyword evidence="10 25" id="KW-0808">Transferase</keyword>
<evidence type="ECO:0000256" key="16">
    <source>
        <dbReference type="ARBA" id="ARBA00023209"/>
    </source>
</evidence>
<keyword evidence="17" id="KW-1208">Phospholipid metabolism</keyword>
<comment type="caution">
    <text evidence="25">The sequence shown here is derived from an EMBL/GenBank/DDBJ whole genome shotgun (WGS) entry which is preliminary data.</text>
</comment>
<keyword evidence="9" id="KW-0444">Lipid biosynthesis</keyword>
<evidence type="ECO:0000256" key="13">
    <source>
        <dbReference type="ARBA" id="ARBA00022989"/>
    </source>
</evidence>
<feature type="transmembrane region" description="Helical" evidence="24">
    <location>
        <begin position="110"/>
        <end position="134"/>
    </location>
</feature>
<dbReference type="EC" id="2.7.7.41" evidence="6"/>
<comment type="similarity">
    <text evidence="5">Belongs to the CDS family.</text>
</comment>
<evidence type="ECO:0000256" key="10">
    <source>
        <dbReference type="ARBA" id="ARBA00022679"/>
    </source>
</evidence>
<evidence type="ECO:0000256" key="4">
    <source>
        <dbReference type="ARBA" id="ARBA00005189"/>
    </source>
</evidence>
<feature type="transmembrane region" description="Helical" evidence="24">
    <location>
        <begin position="177"/>
        <end position="198"/>
    </location>
</feature>
<evidence type="ECO:0000256" key="20">
    <source>
        <dbReference type="ARBA" id="ARBA00032253"/>
    </source>
</evidence>
<evidence type="ECO:0000256" key="2">
    <source>
        <dbReference type="ARBA" id="ARBA00004651"/>
    </source>
</evidence>
<evidence type="ECO:0000313" key="25">
    <source>
        <dbReference type="EMBL" id="MCS3902522.1"/>
    </source>
</evidence>
<name>A0AAE3HLB3_9GAMM</name>
<gene>
    <name evidence="25" type="ORF">J2T55_000526</name>
</gene>
<evidence type="ECO:0000256" key="5">
    <source>
        <dbReference type="ARBA" id="ARBA00010185"/>
    </source>
</evidence>
<dbReference type="PANTHER" id="PTHR46382">
    <property type="entry name" value="PHOSPHATIDATE CYTIDYLYLTRANSFERASE"/>
    <property type="match status" value="1"/>
</dbReference>
<evidence type="ECO:0000256" key="21">
    <source>
        <dbReference type="ARBA" id="ARBA00032396"/>
    </source>
</evidence>
<keyword evidence="14" id="KW-0443">Lipid metabolism</keyword>
<dbReference type="RefSeq" id="WP_259054065.1">
    <property type="nucleotide sequence ID" value="NZ_JANUCT010000003.1"/>
</dbReference>
<comment type="subcellular location">
    <subcellularLocation>
        <location evidence="2">Cell membrane</location>
        <topology evidence="2">Multi-pass membrane protein</topology>
    </subcellularLocation>
</comment>
<evidence type="ECO:0000256" key="3">
    <source>
        <dbReference type="ARBA" id="ARBA00005119"/>
    </source>
</evidence>
<keyword evidence="11 24" id="KW-0812">Transmembrane</keyword>
<keyword evidence="16" id="KW-0594">Phospholipid biosynthesis</keyword>
<evidence type="ECO:0000256" key="23">
    <source>
        <dbReference type="ARBA" id="ARBA00033406"/>
    </source>
</evidence>
<evidence type="ECO:0000256" key="9">
    <source>
        <dbReference type="ARBA" id="ARBA00022516"/>
    </source>
</evidence>
<proteinExistence type="inferred from homology"/>
<dbReference type="GO" id="GO:0016024">
    <property type="term" value="P:CDP-diacylglycerol biosynthetic process"/>
    <property type="evidence" value="ECO:0007669"/>
    <property type="project" value="TreeGrafter"/>
</dbReference>
<evidence type="ECO:0000256" key="6">
    <source>
        <dbReference type="ARBA" id="ARBA00012487"/>
    </source>
</evidence>
<dbReference type="GO" id="GO:0005886">
    <property type="term" value="C:plasma membrane"/>
    <property type="evidence" value="ECO:0007669"/>
    <property type="project" value="UniProtKB-SubCell"/>
</dbReference>
<evidence type="ECO:0000256" key="8">
    <source>
        <dbReference type="ARBA" id="ARBA00022475"/>
    </source>
</evidence>
<evidence type="ECO:0000256" key="12">
    <source>
        <dbReference type="ARBA" id="ARBA00022695"/>
    </source>
</evidence>
<evidence type="ECO:0000256" key="22">
    <source>
        <dbReference type="ARBA" id="ARBA00032743"/>
    </source>
</evidence>
<protein>
    <recommendedName>
        <fullName evidence="7">Phosphatidate cytidylyltransferase</fullName>
        <ecNumber evidence="6">2.7.7.41</ecNumber>
    </recommendedName>
    <alternativeName>
        <fullName evidence="20">CDP-DAG synthase</fullName>
    </alternativeName>
    <alternativeName>
        <fullName evidence="22">CDP-DG synthase</fullName>
    </alternativeName>
    <alternativeName>
        <fullName evidence="18">CDP-diacylglycerol synthase</fullName>
    </alternativeName>
    <alternativeName>
        <fullName evidence="21">CDP-diglyceride pyrophosphorylase</fullName>
    </alternativeName>
    <alternativeName>
        <fullName evidence="23">CDP-diglyceride synthase</fullName>
    </alternativeName>
    <alternativeName>
        <fullName evidence="19">CTP:phosphatidate cytidylyltransferase</fullName>
    </alternativeName>
</protein>
<keyword evidence="26" id="KW-1185">Reference proteome</keyword>
<dbReference type="PANTHER" id="PTHR46382:SF1">
    <property type="entry name" value="PHOSPHATIDATE CYTIDYLYLTRANSFERASE"/>
    <property type="match status" value="1"/>
</dbReference>
<accession>A0AAE3HLB3</accession>
<comment type="pathway">
    <text evidence="3">Phospholipid metabolism; CDP-diacylglycerol biosynthesis; CDP-diacylglycerol from sn-glycerol 3-phosphate: step 3/3.</text>
</comment>
<evidence type="ECO:0000256" key="15">
    <source>
        <dbReference type="ARBA" id="ARBA00023136"/>
    </source>
</evidence>
<dbReference type="GO" id="GO:0004605">
    <property type="term" value="F:phosphatidate cytidylyltransferase activity"/>
    <property type="evidence" value="ECO:0007669"/>
    <property type="project" value="UniProtKB-EC"/>
</dbReference>
<reference evidence="25" key="1">
    <citation type="submission" date="2022-08" db="EMBL/GenBank/DDBJ databases">
        <title>Genomic Encyclopedia of Type Strains, Phase III (KMG-III): the genomes of soil and plant-associated and newly described type strains.</title>
        <authorList>
            <person name="Whitman W."/>
        </authorList>
    </citation>
    <scope>NUCLEOTIDE SEQUENCE</scope>
    <source>
        <strain evidence="25">HMT 1</strain>
    </source>
</reference>
<feature type="transmembrane region" description="Helical" evidence="24">
    <location>
        <begin position="55"/>
        <end position="74"/>
    </location>
</feature>
<comment type="pathway">
    <text evidence="4">Lipid metabolism.</text>
</comment>
<evidence type="ECO:0000256" key="18">
    <source>
        <dbReference type="ARBA" id="ARBA00029893"/>
    </source>
</evidence>
<evidence type="ECO:0000256" key="24">
    <source>
        <dbReference type="SAM" id="Phobius"/>
    </source>
</evidence>
<feature type="transmembrane region" description="Helical" evidence="24">
    <location>
        <begin position="204"/>
        <end position="225"/>
    </location>
</feature>
<keyword evidence="12 25" id="KW-0548">Nucleotidyltransferase</keyword>
<evidence type="ECO:0000256" key="17">
    <source>
        <dbReference type="ARBA" id="ARBA00023264"/>
    </source>
</evidence>
<keyword evidence="13 24" id="KW-1133">Transmembrane helix</keyword>
<organism evidence="25 26">
    <name type="scientific">Methylohalomonas lacus</name>
    <dbReference type="NCBI Taxonomy" id="398773"/>
    <lineage>
        <taxon>Bacteria</taxon>
        <taxon>Pseudomonadati</taxon>
        <taxon>Pseudomonadota</taxon>
        <taxon>Gammaproteobacteria</taxon>
        <taxon>Methylohalomonadales</taxon>
        <taxon>Methylohalomonadaceae</taxon>
        <taxon>Methylohalomonas</taxon>
    </lineage>
</organism>
<evidence type="ECO:0000256" key="19">
    <source>
        <dbReference type="ARBA" id="ARBA00031825"/>
    </source>
</evidence>
<evidence type="ECO:0000256" key="14">
    <source>
        <dbReference type="ARBA" id="ARBA00023098"/>
    </source>
</evidence>
<dbReference type="EMBL" id="JANUCT010000003">
    <property type="protein sequence ID" value="MCS3902522.1"/>
    <property type="molecule type" value="Genomic_DNA"/>
</dbReference>
<feature type="transmembrane region" description="Helical" evidence="24">
    <location>
        <begin position="80"/>
        <end position="98"/>
    </location>
</feature>
<feature type="transmembrane region" description="Helical" evidence="24">
    <location>
        <begin position="140"/>
        <end position="157"/>
    </location>
</feature>
<evidence type="ECO:0000256" key="7">
    <source>
        <dbReference type="ARBA" id="ARBA00019373"/>
    </source>
</evidence>
<keyword evidence="15 24" id="KW-0472">Membrane</keyword>